<evidence type="ECO:0000313" key="2">
    <source>
        <dbReference type="EMBL" id="PBK81872.1"/>
    </source>
</evidence>
<reference evidence="3" key="1">
    <citation type="journal article" date="2017" name="Nat. Ecol. Evol.">
        <title>Genome expansion and lineage-specific genetic innovations in the forest pathogenic fungi Armillaria.</title>
        <authorList>
            <person name="Sipos G."/>
            <person name="Prasanna A.N."/>
            <person name="Walter M.C."/>
            <person name="O'Connor E."/>
            <person name="Balint B."/>
            <person name="Krizsan K."/>
            <person name="Kiss B."/>
            <person name="Hess J."/>
            <person name="Varga T."/>
            <person name="Slot J."/>
            <person name="Riley R."/>
            <person name="Boka B."/>
            <person name="Rigling D."/>
            <person name="Barry K."/>
            <person name="Lee J."/>
            <person name="Mihaltcheva S."/>
            <person name="LaButti K."/>
            <person name="Lipzen A."/>
            <person name="Waldron R."/>
            <person name="Moloney N.M."/>
            <person name="Sperisen C."/>
            <person name="Kredics L."/>
            <person name="Vagvoelgyi C."/>
            <person name="Patrignani A."/>
            <person name="Fitzpatrick D."/>
            <person name="Nagy I."/>
            <person name="Doyle S."/>
            <person name="Anderson J.B."/>
            <person name="Grigoriev I.V."/>
            <person name="Gueldener U."/>
            <person name="Muensterkoetter M."/>
            <person name="Nagy L.G."/>
        </authorList>
    </citation>
    <scope>NUCLEOTIDE SEQUENCE [LARGE SCALE GENOMIC DNA]</scope>
    <source>
        <strain evidence="3">Ar21-2</strain>
    </source>
</reference>
<dbReference type="OrthoDB" id="10382469at2759"/>
<protein>
    <submittedName>
        <fullName evidence="2">Uncharacterized protein</fullName>
    </submittedName>
</protein>
<dbReference type="EMBL" id="KZ293724">
    <property type="protein sequence ID" value="PBK81872.1"/>
    <property type="molecule type" value="Genomic_DNA"/>
</dbReference>
<dbReference type="InParanoid" id="A0A2H3CRM9"/>
<evidence type="ECO:0000256" key="1">
    <source>
        <dbReference type="SAM" id="MobiDB-lite"/>
    </source>
</evidence>
<evidence type="ECO:0000313" key="3">
    <source>
        <dbReference type="Proteomes" id="UP000217790"/>
    </source>
</evidence>
<sequence length="158" mass="17097">MTEDWAATYKTLAQNEISDVHSPVTPWGDEPTVTGRLRATDHLANIYPQSDEGAHYYSPYGSAYTTRSTVDPIFPGAVGTSFPTTGPHRSEIDMAEPAIPTGFQSHGFSLMSPPLEAETLSPSDHDVPLHSAAQSTSVQRDTSENFGTAYTVSYPAYL</sequence>
<dbReference type="AlphaFoldDB" id="A0A2H3CRM9"/>
<organism evidence="2 3">
    <name type="scientific">Armillaria gallica</name>
    <name type="common">Bulbous honey fungus</name>
    <name type="synonym">Armillaria bulbosa</name>
    <dbReference type="NCBI Taxonomy" id="47427"/>
    <lineage>
        <taxon>Eukaryota</taxon>
        <taxon>Fungi</taxon>
        <taxon>Dikarya</taxon>
        <taxon>Basidiomycota</taxon>
        <taxon>Agaricomycotina</taxon>
        <taxon>Agaricomycetes</taxon>
        <taxon>Agaricomycetidae</taxon>
        <taxon>Agaricales</taxon>
        <taxon>Marasmiineae</taxon>
        <taxon>Physalacriaceae</taxon>
        <taxon>Armillaria</taxon>
    </lineage>
</organism>
<accession>A0A2H3CRM9</accession>
<keyword evidence="3" id="KW-1185">Reference proteome</keyword>
<feature type="region of interest" description="Disordered" evidence="1">
    <location>
        <begin position="115"/>
        <end position="143"/>
    </location>
</feature>
<name>A0A2H3CRM9_ARMGA</name>
<feature type="compositionally biased region" description="Polar residues" evidence="1">
    <location>
        <begin position="132"/>
        <end position="143"/>
    </location>
</feature>
<gene>
    <name evidence="2" type="ORF">ARMGADRAFT_772060</name>
</gene>
<proteinExistence type="predicted"/>
<dbReference type="Proteomes" id="UP000217790">
    <property type="component" value="Unassembled WGS sequence"/>
</dbReference>